<sequence>MMYLQFSIWSVGRERVVSTTNMNHDGNLIVYFSHHNCLIRGYGIGALGVGTVYEIDENEKIDGVSVGTREKFTYGTVETRQTLGTAATVRLQSFVPYNLRGL</sequence>
<dbReference type="STRING" id="29170.A0A368GXB3"/>
<proteinExistence type="predicted"/>
<protein>
    <submittedName>
        <fullName evidence="1">Uncharacterized protein</fullName>
    </submittedName>
</protein>
<comment type="caution">
    <text evidence="1">The sequence shown here is derived from an EMBL/GenBank/DDBJ whole genome shotgun (WGS) entry which is preliminary data.</text>
</comment>
<reference evidence="1 2" key="1">
    <citation type="submission" date="2014-10" db="EMBL/GenBank/DDBJ databases">
        <title>Draft genome of the hookworm Ancylostoma caninum.</title>
        <authorList>
            <person name="Mitreva M."/>
        </authorList>
    </citation>
    <scope>NUCLEOTIDE SEQUENCE [LARGE SCALE GENOMIC DNA]</scope>
    <source>
        <strain evidence="1 2">Baltimore</strain>
    </source>
</reference>
<dbReference type="EMBL" id="JOJR01000059">
    <property type="protein sequence ID" value="RCN47647.1"/>
    <property type="molecule type" value="Genomic_DNA"/>
</dbReference>
<evidence type="ECO:0000313" key="2">
    <source>
        <dbReference type="Proteomes" id="UP000252519"/>
    </source>
</evidence>
<dbReference type="OrthoDB" id="5871687at2759"/>
<name>A0A368GXB3_ANCCA</name>
<accession>A0A368GXB3</accession>
<dbReference type="AlphaFoldDB" id="A0A368GXB3"/>
<dbReference type="Proteomes" id="UP000252519">
    <property type="component" value="Unassembled WGS sequence"/>
</dbReference>
<organism evidence="1 2">
    <name type="scientific">Ancylostoma caninum</name>
    <name type="common">Dog hookworm</name>
    <dbReference type="NCBI Taxonomy" id="29170"/>
    <lineage>
        <taxon>Eukaryota</taxon>
        <taxon>Metazoa</taxon>
        <taxon>Ecdysozoa</taxon>
        <taxon>Nematoda</taxon>
        <taxon>Chromadorea</taxon>
        <taxon>Rhabditida</taxon>
        <taxon>Rhabditina</taxon>
        <taxon>Rhabditomorpha</taxon>
        <taxon>Strongyloidea</taxon>
        <taxon>Ancylostomatidae</taxon>
        <taxon>Ancylostomatinae</taxon>
        <taxon>Ancylostoma</taxon>
    </lineage>
</organism>
<keyword evidence="2" id="KW-1185">Reference proteome</keyword>
<evidence type="ECO:0000313" key="1">
    <source>
        <dbReference type="EMBL" id="RCN47647.1"/>
    </source>
</evidence>
<gene>
    <name evidence="1" type="ORF">ANCCAN_06313</name>
</gene>